<dbReference type="NCBIfam" id="NF047646">
    <property type="entry name" value="REP_Tyr_transpos"/>
    <property type="match status" value="1"/>
</dbReference>
<dbReference type="RefSeq" id="WP_036783058.1">
    <property type="nucleotide sequence ID" value="NZ_AVBG01000006.1"/>
</dbReference>
<dbReference type="Proteomes" id="UP000030153">
    <property type="component" value="Unassembled WGS sequence"/>
</dbReference>
<evidence type="ECO:0000313" key="2">
    <source>
        <dbReference type="EMBL" id="KGP91427.1"/>
    </source>
</evidence>
<dbReference type="GO" id="GO:0003677">
    <property type="term" value="F:DNA binding"/>
    <property type="evidence" value="ECO:0007669"/>
    <property type="project" value="InterPro"/>
</dbReference>
<dbReference type="OrthoDB" id="9788881at2"/>
<dbReference type="GO" id="GO:0004803">
    <property type="term" value="F:transposase activity"/>
    <property type="evidence" value="ECO:0007669"/>
    <property type="project" value="InterPro"/>
</dbReference>
<dbReference type="SUPFAM" id="SSF143422">
    <property type="entry name" value="Transposase IS200-like"/>
    <property type="match status" value="1"/>
</dbReference>
<comment type="caution">
    <text evidence="2">The sequence shown here is derived from an EMBL/GenBank/DDBJ whole genome shotgun (WGS) entry which is preliminary data.</text>
</comment>
<dbReference type="Gene3D" id="3.30.70.1290">
    <property type="entry name" value="Transposase IS200-like"/>
    <property type="match status" value="1"/>
</dbReference>
<dbReference type="Pfam" id="PF01797">
    <property type="entry name" value="Y1_Tnp"/>
    <property type="match status" value="1"/>
</dbReference>
<keyword evidence="3" id="KW-1185">Reference proteome</keyword>
<dbReference type="PANTHER" id="PTHR34322:SF2">
    <property type="entry name" value="TRANSPOSASE IS200-LIKE DOMAIN-CONTAINING PROTEIN"/>
    <property type="match status" value="1"/>
</dbReference>
<dbReference type="InterPro" id="IPR036515">
    <property type="entry name" value="Transposase_17_sf"/>
</dbReference>
<dbReference type="EMBL" id="AVBG01000006">
    <property type="protein sequence ID" value="KGP91427.1"/>
    <property type="molecule type" value="Genomic_DNA"/>
</dbReference>
<dbReference type="AlphaFoldDB" id="A0A0A2UT13"/>
<reference evidence="2 3" key="1">
    <citation type="submission" date="2013-08" db="EMBL/GenBank/DDBJ databases">
        <title>Genome of Pontibacillus chungwhensis.</title>
        <authorList>
            <person name="Wang Q."/>
            <person name="Wang G."/>
        </authorList>
    </citation>
    <scope>NUCLEOTIDE SEQUENCE [LARGE SCALE GENOMIC DNA]</scope>
    <source>
        <strain evidence="2 3">BH030062</strain>
    </source>
</reference>
<protein>
    <recommendedName>
        <fullName evidence="1">Transposase IS200-like domain-containing protein</fullName>
    </recommendedName>
</protein>
<proteinExistence type="predicted"/>
<sequence length="181" mass="21706">MGRNHRTWHSGAMYHITARGNRKQEIFKDERDLKQYMRYVAMAKESYPFHLYAYCLMNNHVHLLIELIDVPPGVIMKSIQSRYARYFNDRHDVSGHLFQGRYGSEFIDSIFYFLFCSRYIHRNPVEANLVSSPEDYPWSSYNAYISKHNPYQINTSKTLKYFQTPHLTYEQYVTQKPPEKL</sequence>
<dbReference type="InterPro" id="IPR002686">
    <property type="entry name" value="Transposase_17"/>
</dbReference>
<dbReference type="STRING" id="1385513.N780_19590"/>
<dbReference type="GO" id="GO:0006313">
    <property type="term" value="P:DNA transposition"/>
    <property type="evidence" value="ECO:0007669"/>
    <property type="project" value="InterPro"/>
</dbReference>
<gene>
    <name evidence="2" type="ORF">N780_19590</name>
</gene>
<feature type="domain" description="Transposase IS200-like" evidence="1">
    <location>
        <begin position="9"/>
        <end position="123"/>
    </location>
</feature>
<organism evidence="2 3">
    <name type="scientific">Pontibacillus chungwhensis BH030062</name>
    <dbReference type="NCBI Taxonomy" id="1385513"/>
    <lineage>
        <taxon>Bacteria</taxon>
        <taxon>Bacillati</taxon>
        <taxon>Bacillota</taxon>
        <taxon>Bacilli</taxon>
        <taxon>Bacillales</taxon>
        <taxon>Bacillaceae</taxon>
        <taxon>Pontibacillus</taxon>
    </lineage>
</organism>
<evidence type="ECO:0000313" key="3">
    <source>
        <dbReference type="Proteomes" id="UP000030153"/>
    </source>
</evidence>
<evidence type="ECO:0000259" key="1">
    <source>
        <dbReference type="SMART" id="SM01321"/>
    </source>
</evidence>
<accession>A0A0A2UT13</accession>
<dbReference type="eggNOG" id="COG1943">
    <property type="taxonomic scope" value="Bacteria"/>
</dbReference>
<dbReference type="SMART" id="SM01321">
    <property type="entry name" value="Y1_Tnp"/>
    <property type="match status" value="1"/>
</dbReference>
<dbReference type="PANTHER" id="PTHR34322">
    <property type="entry name" value="TRANSPOSASE, Y1_TNP DOMAIN-CONTAINING"/>
    <property type="match status" value="1"/>
</dbReference>
<name>A0A0A2UT13_9BACI</name>